<accession>A0A0H4KXX2</accession>
<dbReference type="KEGG" id="beo:BEH_14365"/>
<evidence type="ECO:0000313" key="2">
    <source>
        <dbReference type="Proteomes" id="UP000036202"/>
    </source>
</evidence>
<name>A0A1X7EMY0_9BACI</name>
<dbReference type="Proteomes" id="UP000036202">
    <property type="component" value="Chromosome"/>
</dbReference>
<proteinExistence type="predicted"/>
<dbReference type="InterPro" id="IPR018745">
    <property type="entry name" value="MpsC"/>
</dbReference>
<keyword evidence="2" id="KW-1185">Reference proteome</keyword>
<organism evidence="1 2">
    <name type="scientific">Priestia filamentosa</name>
    <dbReference type="NCBI Taxonomy" id="1402861"/>
    <lineage>
        <taxon>Bacteria</taxon>
        <taxon>Bacillati</taxon>
        <taxon>Bacillota</taxon>
        <taxon>Bacilli</taxon>
        <taxon>Bacillales</taxon>
        <taxon>Bacillaceae</taxon>
        <taxon>Priestia</taxon>
    </lineage>
</organism>
<reference evidence="2" key="2">
    <citation type="submission" date="2015-06" db="EMBL/GenBank/DDBJ databases">
        <title>Genome Sequence of Bacillus endophyticus and Analysis of its Companion Mechanism in the Ketogulonigenium vulgare-Bacillus strain Consortium.</title>
        <authorList>
            <person name="Jia N."/>
            <person name="Du J."/>
            <person name="Ding M.-Z."/>
            <person name="Gao F."/>
            <person name="Yuan Y.-J."/>
        </authorList>
    </citation>
    <scope>NUCLEOTIDE SEQUENCE [LARGE SCALE GENOMIC DNA]</scope>
    <source>
        <strain evidence="2">Hbe603</strain>
    </source>
</reference>
<dbReference type="EMBL" id="CP011974">
    <property type="protein sequence ID" value="AKO93158.1"/>
    <property type="molecule type" value="Genomic_DNA"/>
</dbReference>
<dbReference type="RefSeq" id="WP_040061216.1">
    <property type="nucleotide sequence ID" value="NZ_CP011974.1"/>
</dbReference>
<dbReference type="PATRIC" id="fig|135735.6.peg.3040"/>
<protein>
    <submittedName>
        <fullName evidence="1">Uncharacterized protein</fullName>
    </submittedName>
</protein>
<dbReference type="Pfam" id="PF10057">
    <property type="entry name" value="MpsC"/>
    <property type="match status" value="1"/>
</dbReference>
<gene>
    <name evidence="1" type="ORF">BEH_14365</name>
</gene>
<reference evidence="1 2" key="1">
    <citation type="journal article" date="2015" name="PLoS ONE">
        <title>Genome Sequence of Bacillus endophyticus and Analysis of Its Companion Mechanism in the Ketogulonigenium vulgare-Bacillus Strain Consortium.</title>
        <authorList>
            <person name="Jia N."/>
            <person name="Du J."/>
            <person name="Ding M.Z."/>
            <person name="Gao F."/>
            <person name="Yuan Y.J."/>
        </authorList>
    </citation>
    <scope>NUCLEOTIDE SEQUENCE [LARGE SCALE GENOMIC DNA]</scope>
    <source>
        <strain evidence="1 2">Hbe603</strain>
    </source>
</reference>
<evidence type="ECO:0000313" key="1">
    <source>
        <dbReference type="EMBL" id="AKO93158.1"/>
    </source>
</evidence>
<accession>A0A1X7EMY0</accession>
<dbReference type="OrthoDB" id="2375124at2"/>
<dbReference type="AlphaFoldDB" id="A0A1X7EMY0"/>
<dbReference type="GeneID" id="93701959"/>
<sequence length="120" mass="13926">MSRAFEHEFSSLVRETRKEHVGNGPREITTRFIGTWAISEMKGNLTNVEKFMIKSPDGERMVREARTSLIKKIYENPELVRKFEKLVGAKLIRMFSDINIGEDIAMTIFVFDGNLEEKSR</sequence>